<evidence type="ECO:0000313" key="2">
    <source>
        <dbReference type="Proteomes" id="UP001597045"/>
    </source>
</evidence>
<dbReference type="PROSITE" id="PS51318">
    <property type="entry name" value="TAT"/>
    <property type="match status" value="1"/>
</dbReference>
<accession>A0ABW3MSR9</accession>
<dbReference type="Proteomes" id="UP001597045">
    <property type="component" value="Unassembled WGS sequence"/>
</dbReference>
<dbReference type="EMBL" id="JBHTIS010004476">
    <property type="protein sequence ID" value="MFD1052504.1"/>
    <property type="molecule type" value="Genomic_DNA"/>
</dbReference>
<feature type="non-terminal residue" evidence="1">
    <location>
        <position position="32"/>
    </location>
</feature>
<dbReference type="InterPro" id="IPR006311">
    <property type="entry name" value="TAT_signal"/>
</dbReference>
<name>A0ABW3MSR9_9PSEU</name>
<sequence>MAGISRRSLLAGAGAATVAGLVPLGRVSPSMP</sequence>
<dbReference type="InterPro" id="IPR019546">
    <property type="entry name" value="TAT_signal_bac_arc"/>
</dbReference>
<protein>
    <submittedName>
        <fullName evidence="1">Twin-arginine translocation signal domain-containing protein</fullName>
    </submittedName>
</protein>
<gene>
    <name evidence="1" type="ORF">ACFQ1S_46400</name>
</gene>
<comment type="caution">
    <text evidence="1">The sequence shown here is derived from an EMBL/GenBank/DDBJ whole genome shotgun (WGS) entry which is preliminary data.</text>
</comment>
<proteinExistence type="predicted"/>
<keyword evidence="2" id="KW-1185">Reference proteome</keyword>
<dbReference type="NCBIfam" id="TIGR01409">
    <property type="entry name" value="TAT_signal_seq"/>
    <property type="match status" value="1"/>
</dbReference>
<evidence type="ECO:0000313" key="1">
    <source>
        <dbReference type="EMBL" id="MFD1052504.1"/>
    </source>
</evidence>
<organism evidence="1 2">
    <name type="scientific">Kibdelosporangium lantanae</name>
    <dbReference type="NCBI Taxonomy" id="1497396"/>
    <lineage>
        <taxon>Bacteria</taxon>
        <taxon>Bacillati</taxon>
        <taxon>Actinomycetota</taxon>
        <taxon>Actinomycetes</taxon>
        <taxon>Pseudonocardiales</taxon>
        <taxon>Pseudonocardiaceae</taxon>
        <taxon>Kibdelosporangium</taxon>
    </lineage>
</organism>
<reference evidence="2" key="1">
    <citation type="journal article" date="2019" name="Int. J. Syst. Evol. Microbiol.">
        <title>The Global Catalogue of Microorganisms (GCM) 10K type strain sequencing project: providing services to taxonomists for standard genome sequencing and annotation.</title>
        <authorList>
            <consortium name="The Broad Institute Genomics Platform"/>
            <consortium name="The Broad Institute Genome Sequencing Center for Infectious Disease"/>
            <person name="Wu L."/>
            <person name="Ma J."/>
        </authorList>
    </citation>
    <scope>NUCLEOTIDE SEQUENCE [LARGE SCALE GENOMIC DNA]</scope>
    <source>
        <strain evidence="2">JCM 31486</strain>
    </source>
</reference>
<dbReference type="Pfam" id="PF10518">
    <property type="entry name" value="TAT_signal"/>
    <property type="match status" value="1"/>
</dbReference>